<reference evidence="3" key="1">
    <citation type="submission" date="2016-11" db="UniProtKB">
        <authorList>
            <consortium name="WormBaseParasite"/>
        </authorList>
    </citation>
    <scope>IDENTIFICATION</scope>
</reference>
<dbReference type="WBParaSite" id="Hba_12100">
    <property type="protein sequence ID" value="Hba_12100"/>
    <property type="gene ID" value="Hba_12100"/>
</dbReference>
<accession>A0A1I7X3L7</accession>
<keyword evidence="1" id="KW-0812">Transmembrane</keyword>
<feature type="transmembrane region" description="Helical" evidence="1">
    <location>
        <begin position="48"/>
        <end position="75"/>
    </location>
</feature>
<evidence type="ECO:0000313" key="2">
    <source>
        <dbReference type="Proteomes" id="UP000095283"/>
    </source>
</evidence>
<evidence type="ECO:0000313" key="3">
    <source>
        <dbReference type="WBParaSite" id="Hba_12100"/>
    </source>
</evidence>
<name>A0A1I7X3L7_HETBA</name>
<dbReference type="AlphaFoldDB" id="A0A1I7X3L7"/>
<proteinExistence type="predicted"/>
<protein>
    <submittedName>
        <fullName evidence="3">7TM_GPCR_Srx domain-containing protein</fullName>
    </submittedName>
</protein>
<sequence length="99" mass="11638">MICFLVFIISETTRSSRQKPRWGRFMQSFCCCVTPQGELAISLLQNFIVIYCYILSSCAIIFSNFFLLLCGAVGLRNLFTYAHYILEQRIQYSLIYWNH</sequence>
<keyword evidence="1" id="KW-0472">Membrane</keyword>
<keyword evidence="1" id="KW-1133">Transmembrane helix</keyword>
<keyword evidence="2" id="KW-1185">Reference proteome</keyword>
<dbReference type="Proteomes" id="UP000095283">
    <property type="component" value="Unplaced"/>
</dbReference>
<evidence type="ECO:0000256" key="1">
    <source>
        <dbReference type="SAM" id="Phobius"/>
    </source>
</evidence>
<organism evidence="2 3">
    <name type="scientific">Heterorhabditis bacteriophora</name>
    <name type="common">Entomopathogenic nematode worm</name>
    <dbReference type="NCBI Taxonomy" id="37862"/>
    <lineage>
        <taxon>Eukaryota</taxon>
        <taxon>Metazoa</taxon>
        <taxon>Ecdysozoa</taxon>
        <taxon>Nematoda</taxon>
        <taxon>Chromadorea</taxon>
        <taxon>Rhabditida</taxon>
        <taxon>Rhabditina</taxon>
        <taxon>Rhabditomorpha</taxon>
        <taxon>Strongyloidea</taxon>
        <taxon>Heterorhabditidae</taxon>
        <taxon>Heterorhabditis</taxon>
    </lineage>
</organism>